<dbReference type="Proteomes" id="UP000267081">
    <property type="component" value="Unassembled WGS sequence"/>
</dbReference>
<feature type="region of interest" description="Disordered" evidence="1">
    <location>
        <begin position="230"/>
        <end position="259"/>
    </location>
</feature>
<feature type="compositionally biased region" description="Gly residues" evidence="1">
    <location>
        <begin position="170"/>
        <end position="190"/>
    </location>
</feature>
<feature type="transmembrane region" description="Helical" evidence="2">
    <location>
        <begin position="278"/>
        <end position="299"/>
    </location>
</feature>
<keyword evidence="3" id="KW-0732">Signal</keyword>
<organism evidence="4 5">
    <name type="scientific">Amycolatopsis eburnea</name>
    <dbReference type="NCBI Taxonomy" id="2267691"/>
    <lineage>
        <taxon>Bacteria</taxon>
        <taxon>Bacillati</taxon>
        <taxon>Actinomycetota</taxon>
        <taxon>Actinomycetes</taxon>
        <taxon>Pseudonocardiales</taxon>
        <taxon>Pseudonocardiaceae</taxon>
        <taxon>Amycolatopsis</taxon>
    </lineage>
</organism>
<dbReference type="RefSeq" id="WP_125309233.1">
    <property type="nucleotide sequence ID" value="NZ_RSEC01000036.1"/>
</dbReference>
<evidence type="ECO:0000256" key="1">
    <source>
        <dbReference type="SAM" id="MobiDB-lite"/>
    </source>
</evidence>
<evidence type="ECO:0000256" key="2">
    <source>
        <dbReference type="SAM" id="Phobius"/>
    </source>
</evidence>
<sequence>MLVRKIPTWQTTRRALTVTAVAAFVTGGAFLSAGPASAATTLAGTCSGAVNGSMGDTVAVQGTSVKELVRKGAQDQVNALTFATVWPNSLADTIAGKGALNVGTVPNSAGGTIAGDAIGTVVANALKGAAGLGLLPDTQTKVLNSIKSRVAQGCGLTTVATNYAPPSTPGAGGTGTQPGGGTGTVPGGTSGNLSNLNPGTTGGTGGSAPMRDYSGIPTATAGTAVAPGVRYPANGTLPGDASAPQAGQGDQSGQGADIRDAGNAQSLASNGASNDVQLPMLLAVIVLAGVTAGLVRTWVLRRAS</sequence>
<comment type="caution">
    <text evidence="4">The sequence shown here is derived from an EMBL/GenBank/DDBJ whole genome shotgun (WGS) entry which is preliminary data.</text>
</comment>
<keyword evidence="2" id="KW-1133">Transmembrane helix</keyword>
<evidence type="ECO:0000313" key="4">
    <source>
        <dbReference type="EMBL" id="RSD20029.1"/>
    </source>
</evidence>
<dbReference type="AlphaFoldDB" id="A0A427TCE6"/>
<feature type="compositionally biased region" description="Low complexity" evidence="1">
    <location>
        <begin position="238"/>
        <end position="256"/>
    </location>
</feature>
<gene>
    <name evidence="4" type="ORF">EIY87_17560</name>
</gene>
<dbReference type="EMBL" id="RSEC01000036">
    <property type="protein sequence ID" value="RSD20029.1"/>
    <property type="molecule type" value="Genomic_DNA"/>
</dbReference>
<protein>
    <submittedName>
        <fullName evidence="4">Uncharacterized protein</fullName>
    </submittedName>
</protein>
<proteinExistence type="predicted"/>
<accession>A0A427TCE6</accession>
<feature type="region of interest" description="Disordered" evidence="1">
    <location>
        <begin position="163"/>
        <end position="215"/>
    </location>
</feature>
<keyword evidence="2" id="KW-0812">Transmembrane</keyword>
<dbReference type="OrthoDB" id="3555996at2"/>
<evidence type="ECO:0000313" key="5">
    <source>
        <dbReference type="Proteomes" id="UP000267081"/>
    </source>
</evidence>
<keyword evidence="5" id="KW-1185">Reference proteome</keyword>
<evidence type="ECO:0000256" key="3">
    <source>
        <dbReference type="SAM" id="SignalP"/>
    </source>
</evidence>
<keyword evidence="2" id="KW-0472">Membrane</keyword>
<feature type="chain" id="PRO_5019050049" evidence="3">
    <location>
        <begin position="39"/>
        <end position="304"/>
    </location>
</feature>
<feature type="signal peptide" evidence="3">
    <location>
        <begin position="1"/>
        <end position="38"/>
    </location>
</feature>
<name>A0A427TCE6_9PSEU</name>
<reference evidence="4 5" key="1">
    <citation type="submission" date="2018-12" db="EMBL/GenBank/DDBJ databases">
        <title>Amycolatopsis eburnea sp. nov. actinomycete associate with arbuscular mycorrhiza fungal spore.</title>
        <authorList>
            <person name="Lumyong S."/>
            <person name="Chaiya L."/>
        </authorList>
    </citation>
    <scope>NUCLEOTIDE SEQUENCE [LARGE SCALE GENOMIC DNA]</scope>
    <source>
        <strain evidence="4 5">GLM-1</strain>
    </source>
</reference>